<dbReference type="GO" id="GO:0032993">
    <property type="term" value="C:protein-DNA complex"/>
    <property type="evidence" value="ECO:0007669"/>
    <property type="project" value="TreeGrafter"/>
</dbReference>
<feature type="domain" description="HTH lysR-type" evidence="6">
    <location>
        <begin position="11"/>
        <end position="68"/>
    </location>
</feature>
<dbReference type="Proteomes" id="UP000565711">
    <property type="component" value="Unassembled WGS sequence"/>
</dbReference>
<keyword evidence="4" id="KW-0010">Activator</keyword>
<comment type="caution">
    <text evidence="7">The sequence shown here is derived from an EMBL/GenBank/DDBJ whole genome shotgun (WGS) entry which is preliminary data.</text>
</comment>
<dbReference type="RefSeq" id="WP_067872529.1">
    <property type="nucleotide sequence ID" value="NZ_JAAXOP010000006.1"/>
</dbReference>
<dbReference type="AlphaFoldDB" id="A0A846XZM4"/>
<dbReference type="GO" id="GO:0003677">
    <property type="term" value="F:DNA binding"/>
    <property type="evidence" value="ECO:0007669"/>
    <property type="project" value="UniProtKB-KW"/>
</dbReference>
<keyword evidence="3" id="KW-0238">DNA-binding</keyword>
<protein>
    <submittedName>
        <fullName evidence="7">LysR family transcriptional regulator</fullName>
    </submittedName>
</protein>
<keyword evidence="5" id="KW-0804">Transcription</keyword>
<keyword evidence="2" id="KW-0805">Transcription regulation</keyword>
<name>A0A846XZM4_9NOCA</name>
<evidence type="ECO:0000313" key="8">
    <source>
        <dbReference type="Proteomes" id="UP000565711"/>
    </source>
</evidence>
<evidence type="ECO:0000256" key="3">
    <source>
        <dbReference type="ARBA" id="ARBA00023125"/>
    </source>
</evidence>
<evidence type="ECO:0000256" key="5">
    <source>
        <dbReference type="ARBA" id="ARBA00023163"/>
    </source>
</evidence>
<dbReference type="InterPro" id="IPR036390">
    <property type="entry name" value="WH_DNA-bd_sf"/>
</dbReference>
<dbReference type="Pfam" id="PF03466">
    <property type="entry name" value="LysR_substrate"/>
    <property type="match status" value="1"/>
</dbReference>
<evidence type="ECO:0000256" key="2">
    <source>
        <dbReference type="ARBA" id="ARBA00023015"/>
    </source>
</evidence>
<dbReference type="PRINTS" id="PR00039">
    <property type="entry name" value="HTHLYSR"/>
</dbReference>
<dbReference type="PROSITE" id="PS50931">
    <property type="entry name" value="HTH_LYSR"/>
    <property type="match status" value="1"/>
</dbReference>
<dbReference type="EMBL" id="JAAXOP010000006">
    <property type="protein sequence ID" value="NKY51124.1"/>
    <property type="molecule type" value="Genomic_DNA"/>
</dbReference>
<evidence type="ECO:0000259" key="6">
    <source>
        <dbReference type="PROSITE" id="PS50931"/>
    </source>
</evidence>
<comment type="similarity">
    <text evidence="1">Belongs to the LysR transcriptional regulatory family.</text>
</comment>
<dbReference type="PANTHER" id="PTHR30346:SF0">
    <property type="entry name" value="HCA OPERON TRANSCRIPTIONAL ACTIVATOR HCAR"/>
    <property type="match status" value="1"/>
</dbReference>
<dbReference type="FunFam" id="1.10.10.10:FF:000001">
    <property type="entry name" value="LysR family transcriptional regulator"/>
    <property type="match status" value="1"/>
</dbReference>
<dbReference type="SUPFAM" id="SSF46785">
    <property type="entry name" value="Winged helix' DNA-binding domain"/>
    <property type="match status" value="1"/>
</dbReference>
<evidence type="ECO:0000256" key="1">
    <source>
        <dbReference type="ARBA" id="ARBA00009437"/>
    </source>
</evidence>
<dbReference type="SUPFAM" id="SSF53850">
    <property type="entry name" value="Periplasmic binding protein-like II"/>
    <property type="match status" value="1"/>
</dbReference>
<dbReference type="InterPro" id="IPR000847">
    <property type="entry name" value="LysR_HTH_N"/>
</dbReference>
<organism evidence="7 8">
    <name type="scientific">Nocardia vermiculata</name>
    <dbReference type="NCBI Taxonomy" id="257274"/>
    <lineage>
        <taxon>Bacteria</taxon>
        <taxon>Bacillati</taxon>
        <taxon>Actinomycetota</taxon>
        <taxon>Actinomycetes</taxon>
        <taxon>Mycobacteriales</taxon>
        <taxon>Nocardiaceae</taxon>
        <taxon>Nocardia</taxon>
    </lineage>
</organism>
<dbReference type="Gene3D" id="3.40.190.10">
    <property type="entry name" value="Periplasmic binding protein-like II"/>
    <property type="match status" value="2"/>
</dbReference>
<reference evidence="7 8" key="1">
    <citation type="submission" date="2020-04" db="EMBL/GenBank/DDBJ databases">
        <title>MicrobeNet Type strains.</title>
        <authorList>
            <person name="Nicholson A.C."/>
        </authorList>
    </citation>
    <scope>NUCLEOTIDE SEQUENCE [LARGE SCALE GENOMIC DNA]</scope>
    <source>
        <strain evidence="7 8">JCM 12354</strain>
    </source>
</reference>
<dbReference type="InterPro" id="IPR036388">
    <property type="entry name" value="WH-like_DNA-bd_sf"/>
</dbReference>
<sequence length="328" mass="35274">MVVDRHGGVDLDPAAVRAFVAAADEGQFSHAAAVLGISQQAVSKRIAKLEAQLSVRLFERVPTGTVATAAGARFLPHARSLLAAAEAAVEAVRNPPRPLRVALLGERDGAMERMRFYLDRHRSDTEIVISNVFVTSRDMVVHGRADAAFARAHGGPRALPATIAAVPAYLDPAHLLVGRDHPLAGRSAVTLAEVGALQVWIPGAGVPSEWAGFYRELSEFCGVTIDTTPRSKPPGAGPDGIVAVLDRIAGSPGLATISSDNFRNPWHPHIRRLPIVDPTPAYPHALLWSKQNPHPGLPHLVDHFRSDYDPRIAANCWLPTADRTLFRV</sequence>
<keyword evidence="8" id="KW-1185">Reference proteome</keyword>
<evidence type="ECO:0000313" key="7">
    <source>
        <dbReference type="EMBL" id="NKY51124.1"/>
    </source>
</evidence>
<proteinExistence type="inferred from homology"/>
<accession>A0A846XZM4</accession>
<evidence type="ECO:0000256" key="4">
    <source>
        <dbReference type="ARBA" id="ARBA00023159"/>
    </source>
</evidence>
<dbReference type="GO" id="GO:0003700">
    <property type="term" value="F:DNA-binding transcription factor activity"/>
    <property type="evidence" value="ECO:0007669"/>
    <property type="project" value="InterPro"/>
</dbReference>
<dbReference type="Gene3D" id="1.10.10.10">
    <property type="entry name" value="Winged helix-like DNA-binding domain superfamily/Winged helix DNA-binding domain"/>
    <property type="match status" value="1"/>
</dbReference>
<dbReference type="PANTHER" id="PTHR30346">
    <property type="entry name" value="TRANSCRIPTIONAL DUAL REGULATOR HCAR-RELATED"/>
    <property type="match status" value="1"/>
</dbReference>
<dbReference type="InterPro" id="IPR005119">
    <property type="entry name" value="LysR_subst-bd"/>
</dbReference>
<dbReference type="Pfam" id="PF00126">
    <property type="entry name" value="HTH_1"/>
    <property type="match status" value="1"/>
</dbReference>
<gene>
    <name evidence="7" type="ORF">HGA08_12955</name>
</gene>